<evidence type="ECO:0000256" key="4">
    <source>
        <dbReference type="ARBA" id="ARBA00022519"/>
    </source>
</evidence>
<evidence type="ECO:0000256" key="2">
    <source>
        <dbReference type="ARBA" id="ARBA00022448"/>
    </source>
</evidence>
<dbReference type="InterPro" id="IPR007387">
    <property type="entry name" value="TRAP_DctQ"/>
</dbReference>
<proteinExistence type="inferred from homology"/>
<dbReference type="InterPro" id="IPR055348">
    <property type="entry name" value="DctQ"/>
</dbReference>
<evidence type="ECO:0000313" key="12">
    <source>
        <dbReference type="Proteomes" id="UP001229244"/>
    </source>
</evidence>
<feature type="transmembrane region" description="Helical" evidence="9">
    <location>
        <begin position="50"/>
        <end position="71"/>
    </location>
</feature>
<evidence type="ECO:0000256" key="6">
    <source>
        <dbReference type="ARBA" id="ARBA00022989"/>
    </source>
</evidence>
<comment type="subcellular location">
    <subcellularLocation>
        <location evidence="1 9">Cell inner membrane</location>
        <topology evidence="1 9">Multi-pass membrane protein</topology>
    </subcellularLocation>
</comment>
<evidence type="ECO:0000313" key="11">
    <source>
        <dbReference type="EMBL" id="MDQ0315786.1"/>
    </source>
</evidence>
<evidence type="ECO:0000256" key="3">
    <source>
        <dbReference type="ARBA" id="ARBA00022475"/>
    </source>
</evidence>
<reference evidence="11" key="1">
    <citation type="submission" date="2023-07" db="EMBL/GenBank/DDBJ databases">
        <title>Genomic Encyclopedia of Type Strains, Phase IV (KMG-IV): sequencing the most valuable type-strain genomes for metagenomic binning, comparative biology and taxonomic classification.</title>
        <authorList>
            <person name="Goeker M."/>
        </authorList>
    </citation>
    <scope>NUCLEOTIDE SEQUENCE</scope>
    <source>
        <strain evidence="11">DSM 21202</strain>
    </source>
</reference>
<dbReference type="PANTHER" id="PTHR35011">
    <property type="entry name" value="2,3-DIKETO-L-GULONATE TRAP TRANSPORTER SMALL PERMEASE PROTEIN YIAM"/>
    <property type="match status" value="1"/>
</dbReference>
<keyword evidence="2 9" id="KW-0813">Transport</keyword>
<dbReference type="GO" id="GO:0005886">
    <property type="term" value="C:plasma membrane"/>
    <property type="evidence" value="ECO:0007669"/>
    <property type="project" value="UniProtKB-SubCell"/>
</dbReference>
<comment type="subunit">
    <text evidence="9">The complex comprises the extracytoplasmic solute receptor protein and the two transmembrane proteins.</text>
</comment>
<dbReference type="RefSeq" id="WP_306885615.1">
    <property type="nucleotide sequence ID" value="NZ_JAUSUL010000002.1"/>
</dbReference>
<evidence type="ECO:0000256" key="9">
    <source>
        <dbReference type="RuleBase" id="RU369079"/>
    </source>
</evidence>
<keyword evidence="3" id="KW-1003">Cell membrane</keyword>
<feature type="domain" description="Tripartite ATP-independent periplasmic transporters DctQ component" evidence="10">
    <location>
        <begin position="32"/>
        <end position="158"/>
    </location>
</feature>
<dbReference type="GO" id="GO:0015740">
    <property type="term" value="P:C4-dicarboxylate transport"/>
    <property type="evidence" value="ECO:0007669"/>
    <property type="project" value="TreeGrafter"/>
</dbReference>
<keyword evidence="5 9" id="KW-0812">Transmembrane</keyword>
<dbReference type="Pfam" id="PF04290">
    <property type="entry name" value="DctQ"/>
    <property type="match status" value="1"/>
</dbReference>
<comment type="function">
    <text evidence="9">Part of the tripartite ATP-independent periplasmic (TRAP) transport system.</text>
</comment>
<keyword evidence="4 9" id="KW-0997">Cell inner membrane</keyword>
<evidence type="ECO:0000259" key="10">
    <source>
        <dbReference type="Pfam" id="PF04290"/>
    </source>
</evidence>
<gene>
    <name evidence="11" type="ORF">J2S73_002243</name>
</gene>
<protein>
    <recommendedName>
        <fullName evidence="9">TRAP transporter small permease protein</fullName>
    </recommendedName>
</protein>
<dbReference type="Proteomes" id="UP001229244">
    <property type="component" value="Unassembled WGS sequence"/>
</dbReference>
<comment type="similarity">
    <text evidence="8 9">Belongs to the TRAP transporter small permease family.</text>
</comment>
<evidence type="ECO:0000256" key="5">
    <source>
        <dbReference type="ARBA" id="ARBA00022692"/>
    </source>
</evidence>
<comment type="caution">
    <text evidence="11">The sequence shown here is derived from an EMBL/GenBank/DDBJ whole genome shotgun (WGS) entry which is preliminary data.</text>
</comment>
<feature type="transmembrane region" description="Helical" evidence="9">
    <location>
        <begin position="130"/>
        <end position="149"/>
    </location>
</feature>
<name>A0AAE3VQB2_9HYPH</name>
<keyword evidence="7 9" id="KW-0472">Membrane</keyword>
<sequence length="172" mass="18083">MWLLSRIDLVLRKASQLGFLAAAGLLLVVGLLGAADVISTNLLLRPIPGMVELSGALLAVIVFLGLAEAQARGSNIVIDIATQNMGPTARRLSGIFSLTLATAFMALVAWKATDLAASAWKFNETALGALAFPVAPFKTVACFGAWLSVAEFGRQLIYRIAGLEPTGETRNA</sequence>
<evidence type="ECO:0000256" key="7">
    <source>
        <dbReference type="ARBA" id="ARBA00023136"/>
    </source>
</evidence>
<dbReference type="GO" id="GO:0022857">
    <property type="term" value="F:transmembrane transporter activity"/>
    <property type="evidence" value="ECO:0007669"/>
    <property type="project" value="UniProtKB-UniRule"/>
</dbReference>
<evidence type="ECO:0000256" key="8">
    <source>
        <dbReference type="ARBA" id="ARBA00038436"/>
    </source>
</evidence>
<accession>A0AAE3VQB2</accession>
<keyword evidence="12" id="KW-1185">Reference proteome</keyword>
<dbReference type="AlphaFoldDB" id="A0AAE3VQB2"/>
<evidence type="ECO:0000256" key="1">
    <source>
        <dbReference type="ARBA" id="ARBA00004429"/>
    </source>
</evidence>
<dbReference type="EMBL" id="JAUSUL010000002">
    <property type="protein sequence ID" value="MDQ0315786.1"/>
    <property type="molecule type" value="Genomic_DNA"/>
</dbReference>
<dbReference type="PANTHER" id="PTHR35011:SF10">
    <property type="entry name" value="TRAP TRANSPORTER SMALL PERMEASE PROTEIN"/>
    <property type="match status" value="1"/>
</dbReference>
<comment type="caution">
    <text evidence="9">Lacks conserved residue(s) required for the propagation of feature annotation.</text>
</comment>
<feature type="transmembrane region" description="Helical" evidence="9">
    <location>
        <begin position="92"/>
        <end position="110"/>
    </location>
</feature>
<organism evidence="11 12">
    <name type="scientific">Amorphus orientalis</name>
    <dbReference type="NCBI Taxonomy" id="649198"/>
    <lineage>
        <taxon>Bacteria</taxon>
        <taxon>Pseudomonadati</taxon>
        <taxon>Pseudomonadota</taxon>
        <taxon>Alphaproteobacteria</taxon>
        <taxon>Hyphomicrobiales</taxon>
        <taxon>Amorphaceae</taxon>
        <taxon>Amorphus</taxon>
    </lineage>
</organism>
<keyword evidence="6 9" id="KW-1133">Transmembrane helix</keyword>